<dbReference type="EMBL" id="JAWDGP010007405">
    <property type="protein sequence ID" value="KAK3720513.1"/>
    <property type="molecule type" value="Genomic_DNA"/>
</dbReference>
<dbReference type="AlphaFoldDB" id="A0AAE1CNL7"/>
<feature type="compositionally biased region" description="Polar residues" evidence="1">
    <location>
        <begin position="82"/>
        <end position="94"/>
    </location>
</feature>
<proteinExistence type="predicted"/>
<reference evidence="2" key="1">
    <citation type="journal article" date="2023" name="G3 (Bethesda)">
        <title>A reference genome for the long-term kleptoplast-retaining sea slug Elysia crispata morphotype clarki.</title>
        <authorList>
            <person name="Eastman K.E."/>
            <person name="Pendleton A.L."/>
            <person name="Shaikh M.A."/>
            <person name="Suttiyut T."/>
            <person name="Ogas R."/>
            <person name="Tomko P."/>
            <person name="Gavelis G."/>
            <person name="Widhalm J.R."/>
            <person name="Wisecaver J.H."/>
        </authorList>
    </citation>
    <scope>NUCLEOTIDE SEQUENCE</scope>
    <source>
        <strain evidence="2">ECLA1</strain>
    </source>
</reference>
<evidence type="ECO:0000313" key="2">
    <source>
        <dbReference type="EMBL" id="KAK3720513.1"/>
    </source>
</evidence>
<sequence>MGCGASDAVRNAPANDPTLQCSRYRVWSIRRWRKPDAARLQLWAVEHLMLDVMRQLTIRRCSAPAMGCGASDAGGSAPANDPTLQRSSYGLWSI</sequence>
<protein>
    <submittedName>
        <fullName evidence="2">Uncharacterized protein</fullName>
    </submittedName>
</protein>
<keyword evidence="3" id="KW-1185">Reference proteome</keyword>
<evidence type="ECO:0000313" key="3">
    <source>
        <dbReference type="Proteomes" id="UP001283361"/>
    </source>
</evidence>
<gene>
    <name evidence="2" type="ORF">RRG08_058401</name>
</gene>
<accession>A0AAE1CNL7</accession>
<name>A0AAE1CNL7_9GAST</name>
<evidence type="ECO:0000256" key="1">
    <source>
        <dbReference type="SAM" id="MobiDB-lite"/>
    </source>
</evidence>
<comment type="caution">
    <text evidence="2">The sequence shown here is derived from an EMBL/GenBank/DDBJ whole genome shotgun (WGS) entry which is preliminary data.</text>
</comment>
<dbReference type="Proteomes" id="UP001283361">
    <property type="component" value="Unassembled WGS sequence"/>
</dbReference>
<feature type="region of interest" description="Disordered" evidence="1">
    <location>
        <begin position="68"/>
        <end position="94"/>
    </location>
</feature>
<organism evidence="2 3">
    <name type="scientific">Elysia crispata</name>
    <name type="common">lettuce slug</name>
    <dbReference type="NCBI Taxonomy" id="231223"/>
    <lineage>
        <taxon>Eukaryota</taxon>
        <taxon>Metazoa</taxon>
        <taxon>Spiralia</taxon>
        <taxon>Lophotrochozoa</taxon>
        <taxon>Mollusca</taxon>
        <taxon>Gastropoda</taxon>
        <taxon>Heterobranchia</taxon>
        <taxon>Euthyneura</taxon>
        <taxon>Panpulmonata</taxon>
        <taxon>Sacoglossa</taxon>
        <taxon>Placobranchoidea</taxon>
        <taxon>Plakobranchidae</taxon>
        <taxon>Elysia</taxon>
    </lineage>
</organism>